<evidence type="ECO:0000256" key="1">
    <source>
        <dbReference type="SAM" id="MobiDB-lite"/>
    </source>
</evidence>
<feature type="region of interest" description="Disordered" evidence="1">
    <location>
        <begin position="41"/>
        <end position="92"/>
    </location>
</feature>
<reference evidence="4" key="3">
    <citation type="submission" date="2018-08" db="UniProtKB">
        <authorList>
            <consortium name="EnsemblPlants"/>
        </authorList>
    </citation>
    <scope>IDENTIFICATION</scope>
    <source>
        <strain evidence="4">cv. Bd21</strain>
    </source>
</reference>
<accession>I1HC18</accession>
<dbReference type="RefSeq" id="XP_010230460.1">
    <property type="nucleotide sequence ID" value="XM_010232158.3"/>
</dbReference>
<dbReference type="Proteomes" id="UP000008810">
    <property type="component" value="Chromosome 2"/>
</dbReference>
<dbReference type="EnsemblPlants" id="PNT69941">
    <property type="protein sequence ID" value="PNT69941"/>
    <property type="gene ID" value="BRADI_2g03290v3"/>
</dbReference>
<name>I1HC18_BRADI</name>
<reference evidence="3 4" key="1">
    <citation type="journal article" date="2010" name="Nature">
        <title>Genome sequencing and analysis of the model grass Brachypodium distachyon.</title>
        <authorList>
            <consortium name="International Brachypodium Initiative"/>
        </authorList>
    </citation>
    <scope>NUCLEOTIDE SEQUENCE [LARGE SCALE GENOMIC DNA]</scope>
    <source>
        <strain evidence="3">Bd21</strain>
        <strain evidence="4">cv. Bd21</strain>
    </source>
</reference>
<feature type="compositionally biased region" description="Basic and acidic residues" evidence="1">
    <location>
        <begin position="513"/>
        <end position="524"/>
    </location>
</feature>
<protein>
    <recommendedName>
        <fullName evidence="2">DUF4378 domain-containing protein</fullName>
    </recommendedName>
</protein>
<dbReference type="eggNOG" id="ENOG502QQYR">
    <property type="taxonomic scope" value="Eukaryota"/>
</dbReference>
<dbReference type="Gramene" id="PNT69941">
    <property type="protein sequence ID" value="PNT69941"/>
    <property type="gene ID" value="BRADI_2g03290v3"/>
</dbReference>
<dbReference type="AlphaFoldDB" id="I1HC18"/>
<dbReference type="PANTHER" id="PTHR47071">
    <property type="entry name" value="PROTEIN TRM32"/>
    <property type="match status" value="1"/>
</dbReference>
<feature type="domain" description="DUF4378" evidence="2">
    <location>
        <begin position="660"/>
        <end position="814"/>
    </location>
</feature>
<dbReference type="GeneID" id="100846589"/>
<dbReference type="HOGENOM" id="CLU_405117_0_0_1"/>
<dbReference type="PANTHER" id="PTHR47071:SF12">
    <property type="entry name" value="OS01G0149900 PROTEIN"/>
    <property type="match status" value="1"/>
</dbReference>
<dbReference type="ExpressionAtlas" id="I1HC18">
    <property type="expression patterns" value="baseline"/>
</dbReference>
<dbReference type="RefSeq" id="XP_014754818.1">
    <property type="nucleotide sequence ID" value="XM_014899332.2"/>
</dbReference>
<keyword evidence="5" id="KW-1185">Reference proteome</keyword>
<dbReference type="EMBL" id="CM000881">
    <property type="protein sequence ID" value="KQK02725.1"/>
    <property type="molecule type" value="Genomic_DNA"/>
</dbReference>
<dbReference type="EnsemblPlants" id="KQK02725">
    <property type="protein sequence ID" value="KQK02725"/>
    <property type="gene ID" value="BRADI_2g03290v3"/>
</dbReference>
<dbReference type="EMBL" id="CM000881">
    <property type="protein sequence ID" value="PNT69941.1"/>
    <property type="molecule type" value="Genomic_DNA"/>
</dbReference>
<evidence type="ECO:0000313" key="4">
    <source>
        <dbReference type="EnsemblPlants" id="PNT69939"/>
    </source>
</evidence>
<evidence type="ECO:0000313" key="5">
    <source>
        <dbReference type="Proteomes" id="UP000008810"/>
    </source>
</evidence>
<organism evidence="4">
    <name type="scientific">Brachypodium distachyon</name>
    <name type="common">Purple false brome</name>
    <name type="synonym">Trachynia distachya</name>
    <dbReference type="NCBI Taxonomy" id="15368"/>
    <lineage>
        <taxon>Eukaryota</taxon>
        <taxon>Viridiplantae</taxon>
        <taxon>Streptophyta</taxon>
        <taxon>Embryophyta</taxon>
        <taxon>Tracheophyta</taxon>
        <taxon>Spermatophyta</taxon>
        <taxon>Magnoliopsida</taxon>
        <taxon>Liliopsida</taxon>
        <taxon>Poales</taxon>
        <taxon>Poaceae</taxon>
        <taxon>BOP clade</taxon>
        <taxon>Pooideae</taxon>
        <taxon>Stipodae</taxon>
        <taxon>Brachypodieae</taxon>
        <taxon>Brachypodium</taxon>
    </lineage>
</organism>
<dbReference type="OrthoDB" id="758104at2759"/>
<reference evidence="3" key="2">
    <citation type="submission" date="2017-06" db="EMBL/GenBank/DDBJ databases">
        <title>WGS assembly of Brachypodium distachyon.</title>
        <authorList>
            <consortium name="The International Brachypodium Initiative"/>
            <person name="Lucas S."/>
            <person name="Harmon-Smith M."/>
            <person name="Lail K."/>
            <person name="Tice H."/>
            <person name="Grimwood J."/>
            <person name="Bruce D."/>
            <person name="Barry K."/>
            <person name="Shu S."/>
            <person name="Lindquist E."/>
            <person name="Wang M."/>
            <person name="Pitluck S."/>
            <person name="Vogel J.P."/>
            <person name="Garvin D.F."/>
            <person name="Mockler T.C."/>
            <person name="Schmutz J."/>
            <person name="Rokhsar D."/>
            <person name="Bevan M.W."/>
        </authorList>
    </citation>
    <scope>NUCLEOTIDE SEQUENCE</scope>
    <source>
        <strain evidence="3">Bd21</strain>
    </source>
</reference>
<evidence type="ECO:0000259" key="2">
    <source>
        <dbReference type="Pfam" id="PF14309"/>
    </source>
</evidence>
<dbReference type="EMBL" id="CM000881">
    <property type="protein sequence ID" value="KQK02724.1"/>
    <property type="molecule type" value="Genomic_DNA"/>
</dbReference>
<dbReference type="InterPro" id="IPR025486">
    <property type="entry name" value="DUF4378"/>
</dbReference>
<dbReference type="InterPro" id="IPR044257">
    <property type="entry name" value="TRM32-like"/>
</dbReference>
<dbReference type="EMBL" id="CM000881">
    <property type="protein sequence ID" value="PNT69939.1"/>
    <property type="molecule type" value="Genomic_DNA"/>
</dbReference>
<gene>
    <name evidence="4" type="primary">LOC100846589</name>
    <name evidence="3" type="ORF">BRADI_2g03290v3</name>
</gene>
<feature type="region of interest" description="Disordered" evidence="1">
    <location>
        <begin position="272"/>
        <end position="296"/>
    </location>
</feature>
<sequence>MAQLLHHQDSAFYGKEIPGRRWSIFQFFGLSRRLRSVKMLSEKKHGQDKSPGGSKRRSYVTLKDEDSGVMDDSKNAEVKGKQKGSKKNSGKSSLKSLIAKKLYGKEGEKEKMLPVAPKLLRTLSMHYLERNEYVLDGEAATNGNGSSHGAKMLLQQALSNTLEGSDTDKSSSLLLNRGDEHAKQKSHRSISMDGILHKVPYGHKVSGNKIGEELPRSASVTYDRDGLKPYIGRASKRHVNQGFQRSRSLSESLESYSLLLDSISSSEAKRVLTSSKSTRDHSLDGPGANAFHRTSSSQFRSKGLTTLAEHLVMKVDASESHVADKTVGDGDVNFAVDESSCNQFSDGSKNPVLLEEYLHDKSFHVEVSTEADLCIAPLPSEEHAATCDDDQAPSSTKEVLYTDPPPLEQADIPEEPSMTCDDDQAPSSTKEDLYTDPPPLPLEQVHIPEEPAMTCDDDQAPSSTKEYLYTDPPPLEEDDISEGPSITFDDDQTHSSTEADSSTALPSEDINTEEEHARTSDDTKFQSCTALPSEEINLAEEDEITSYVSKSVEGTCCVPDPIQETEAELNLSCEQETESPTSVLDVAFSYDSATNSEKHAMLDDSSLMPGNDTGDSVDSNVVIASTCEKPSATSLTQEILQEHNSDDLNGLQVDPKNEAELNYVNDIFNKSSFTNETLFDGWCSQNTVALQEEDCQHYEAAAVPLDFTDMCADELLLFDMTNEALLDIYKSYSASKSKASRFSSFERPKPVGDQALRELQSRMSCHLDRPGGTEISAIVFNDLAKADRWINLQRDVDHVGNKLADSVLDKLLTELTLQLAKF</sequence>
<dbReference type="EnsemblPlants" id="PNT69939">
    <property type="protein sequence ID" value="PNT69939"/>
    <property type="gene ID" value="BRADI_2g03290v3"/>
</dbReference>
<dbReference type="Gramene" id="KQK02725">
    <property type="protein sequence ID" value="KQK02725"/>
    <property type="gene ID" value="BRADI_2g03290v3"/>
</dbReference>
<dbReference type="RefSeq" id="XP_003565338.1">
    <property type="nucleotide sequence ID" value="XM_003565290.3"/>
</dbReference>
<feature type="compositionally biased region" description="Polar residues" evidence="1">
    <location>
        <begin position="494"/>
        <end position="505"/>
    </location>
</feature>
<dbReference type="KEGG" id="bdi:100846589"/>
<dbReference type="Gramene" id="PNT69939">
    <property type="protein sequence ID" value="PNT69939"/>
    <property type="gene ID" value="BRADI_2g03290v3"/>
</dbReference>
<dbReference type="Pfam" id="PF14309">
    <property type="entry name" value="DUF4378"/>
    <property type="match status" value="1"/>
</dbReference>
<evidence type="ECO:0000313" key="3">
    <source>
        <dbReference type="EMBL" id="KQK02724.1"/>
    </source>
</evidence>
<feature type="compositionally biased region" description="Basic and acidic residues" evidence="1">
    <location>
        <begin position="62"/>
        <end position="80"/>
    </location>
</feature>
<dbReference type="OMA" id="CDICAAM"/>
<dbReference type="Gramene" id="KQK02724">
    <property type="protein sequence ID" value="KQK02724"/>
    <property type="gene ID" value="BRADI_2g03290v3"/>
</dbReference>
<proteinExistence type="predicted"/>
<dbReference type="EnsemblPlants" id="KQK02724">
    <property type="protein sequence ID" value="KQK02724"/>
    <property type="gene ID" value="BRADI_2g03290v3"/>
</dbReference>
<feature type="region of interest" description="Disordered" evidence="1">
    <location>
        <begin position="384"/>
        <end position="526"/>
    </location>
</feature>